<evidence type="ECO:0000256" key="4">
    <source>
        <dbReference type="ARBA" id="ARBA00022679"/>
    </source>
</evidence>
<gene>
    <name evidence="14" type="ORF">ACFL27_15705</name>
</gene>
<comment type="catalytic activity">
    <reaction evidence="9">
        <text>L-threonyl-[protein] + ATP = O-phospho-L-threonyl-[protein] + ADP + H(+)</text>
        <dbReference type="Rhea" id="RHEA:46608"/>
        <dbReference type="Rhea" id="RHEA-COMP:11060"/>
        <dbReference type="Rhea" id="RHEA-COMP:11605"/>
        <dbReference type="ChEBI" id="CHEBI:15378"/>
        <dbReference type="ChEBI" id="CHEBI:30013"/>
        <dbReference type="ChEBI" id="CHEBI:30616"/>
        <dbReference type="ChEBI" id="CHEBI:61977"/>
        <dbReference type="ChEBI" id="CHEBI:456216"/>
        <dbReference type="EC" id="2.7.11.1"/>
    </reaction>
</comment>
<keyword evidence="6" id="KW-0547">Nucleotide-binding</keyword>
<evidence type="ECO:0000313" key="15">
    <source>
        <dbReference type="Proteomes" id="UP001594351"/>
    </source>
</evidence>
<keyword evidence="12" id="KW-0472">Membrane</keyword>
<protein>
    <recommendedName>
        <fullName evidence="1">non-specific serine/threonine protein kinase</fullName>
        <ecNumber evidence="1">2.7.11.1</ecNumber>
    </recommendedName>
</protein>
<evidence type="ECO:0000259" key="13">
    <source>
        <dbReference type="PROSITE" id="PS50011"/>
    </source>
</evidence>
<accession>A0ABV6YZL2</accession>
<dbReference type="PROSITE" id="PS00678">
    <property type="entry name" value="WD_REPEATS_1"/>
    <property type="match status" value="1"/>
</dbReference>
<dbReference type="SMART" id="SM00220">
    <property type="entry name" value="S_TKc"/>
    <property type="match status" value="1"/>
</dbReference>
<evidence type="ECO:0000256" key="10">
    <source>
        <dbReference type="ARBA" id="ARBA00048679"/>
    </source>
</evidence>
<keyword evidence="15" id="KW-1185">Reference proteome</keyword>
<dbReference type="SUPFAM" id="SSF50978">
    <property type="entry name" value="WD40 repeat-like"/>
    <property type="match status" value="1"/>
</dbReference>
<dbReference type="InterPro" id="IPR011009">
    <property type="entry name" value="Kinase-like_dom_sf"/>
</dbReference>
<dbReference type="CDD" id="cd14014">
    <property type="entry name" value="STKc_PknB_like"/>
    <property type="match status" value="1"/>
</dbReference>
<evidence type="ECO:0000256" key="7">
    <source>
        <dbReference type="ARBA" id="ARBA00022777"/>
    </source>
</evidence>
<keyword evidence="2" id="KW-0723">Serine/threonine-protein kinase</keyword>
<dbReference type="Pfam" id="PF00069">
    <property type="entry name" value="Pkinase"/>
    <property type="match status" value="1"/>
</dbReference>
<keyword evidence="12" id="KW-0812">Transmembrane</keyword>
<sequence>MDKTLHSAQDSYEVLQSMGQGGMGVTYLVRSQKSGEKLVAKQMRLDKAASWKNVELFEREAAVMKRLDHPNLPRYIDYFTRQEDRSTFLVQTFIPGRTLQEYIKDQTPLETDQLEMLLRQALQVLIYLHSLNPPVIHRDIKPENIIISGQAQQSNLKLYLIDFGAVKNALKPDEVSLTAIGTFGFMAPEQGSGHAVPGSDLYSLGMTFLALATHRDPAQFVDEATGQIDSDYGAAIPDKLRSILEAMTRIKLEERLGDAEQAFGILAGTVSISVLKTVRKVRKPAVPSSRFQIIKQHYLIFSVFLLFLFLSSAWLTTLRKPEGLSQTLGGWFTGHSRLISAVTGTLFANNRLLIRPNRVKLVAYAPDGQTLASVGGRDDVLIWKADSIRPDTCLNQDRILKHIKDITFTADSKFLALGHEDRVHLYDIKAKGYRYYVQAPGGTFQTLQPLTGATILAAFTEDSTIIVKDIARQQDITRVRFDVEEIYRVALSPPGRKIAAVGGKPLSSSTLESQLTIWNISESKPLLTLKIADHVEQLTFSPDENYLLAAAYTSVMLVNLTSGKVEDTFQQANLAAFAPDSRTIALVENGEYVYDIPLIRVFNFHEDREIASFKGHDRSISSIHFSPQGTHLASASKDQTVKIWNIQE</sequence>
<dbReference type="SUPFAM" id="SSF56112">
    <property type="entry name" value="Protein kinase-like (PK-like)"/>
    <property type="match status" value="1"/>
</dbReference>
<organism evidence="14 15">
    <name type="scientific">candidate division CSSED10-310 bacterium</name>
    <dbReference type="NCBI Taxonomy" id="2855610"/>
    <lineage>
        <taxon>Bacteria</taxon>
        <taxon>Bacteria division CSSED10-310</taxon>
    </lineage>
</organism>
<evidence type="ECO:0000256" key="1">
    <source>
        <dbReference type="ARBA" id="ARBA00012513"/>
    </source>
</evidence>
<dbReference type="PROSITE" id="PS50082">
    <property type="entry name" value="WD_REPEATS_2"/>
    <property type="match status" value="1"/>
</dbReference>
<keyword evidence="12" id="KW-1133">Transmembrane helix</keyword>
<dbReference type="Proteomes" id="UP001594351">
    <property type="component" value="Unassembled WGS sequence"/>
</dbReference>
<keyword evidence="8" id="KW-0067">ATP-binding</keyword>
<reference evidence="14 15" key="1">
    <citation type="submission" date="2024-09" db="EMBL/GenBank/DDBJ databases">
        <title>Laminarin stimulates single cell rates of sulfate reduction while oxygen inhibits transcriptomic activity in coastal marine sediment.</title>
        <authorList>
            <person name="Lindsay M."/>
            <person name="Orcutt B."/>
            <person name="Emerson D."/>
            <person name="Stepanauskas R."/>
            <person name="D'Angelo T."/>
        </authorList>
    </citation>
    <scope>NUCLEOTIDE SEQUENCE [LARGE SCALE GENOMIC DNA]</scope>
    <source>
        <strain evidence="14">SAG AM-311-K15</strain>
    </source>
</reference>
<dbReference type="InterPro" id="IPR000719">
    <property type="entry name" value="Prot_kinase_dom"/>
</dbReference>
<dbReference type="PROSITE" id="PS50011">
    <property type="entry name" value="PROTEIN_KINASE_DOM"/>
    <property type="match status" value="1"/>
</dbReference>
<dbReference type="Pfam" id="PF00400">
    <property type="entry name" value="WD40"/>
    <property type="match status" value="1"/>
</dbReference>
<evidence type="ECO:0000256" key="9">
    <source>
        <dbReference type="ARBA" id="ARBA00047899"/>
    </source>
</evidence>
<evidence type="ECO:0000313" key="14">
    <source>
        <dbReference type="EMBL" id="MFC1851635.1"/>
    </source>
</evidence>
<evidence type="ECO:0000256" key="6">
    <source>
        <dbReference type="ARBA" id="ARBA00022741"/>
    </source>
</evidence>
<name>A0ABV6YZL2_UNCC1</name>
<evidence type="ECO:0000256" key="5">
    <source>
        <dbReference type="ARBA" id="ARBA00022737"/>
    </source>
</evidence>
<feature type="repeat" description="WD" evidence="11">
    <location>
        <begin position="613"/>
        <end position="648"/>
    </location>
</feature>
<keyword evidence="4" id="KW-0808">Transferase</keyword>
<dbReference type="InterPro" id="IPR001680">
    <property type="entry name" value="WD40_rpt"/>
</dbReference>
<dbReference type="SMART" id="SM00320">
    <property type="entry name" value="WD40"/>
    <property type="match status" value="4"/>
</dbReference>
<proteinExistence type="predicted"/>
<keyword evidence="7 14" id="KW-0418">Kinase</keyword>
<dbReference type="PROSITE" id="PS00108">
    <property type="entry name" value="PROTEIN_KINASE_ST"/>
    <property type="match status" value="1"/>
</dbReference>
<evidence type="ECO:0000256" key="11">
    <source>
        <dbReference type="PROSITE-ProRule" id="PRU00221"/>
    </source>
</evidence>
<dbReference type="Gene3D" id="1.10.510.10">
    <property type="entry name" value="Transferase(Phosphotransferase) domain 1"/>
    <property type="match status" value="1"/>
</dbReference>
<dbReference type="PANTHER" id="PTHR24363">
    <property type="entry name" value="SERINE/THREONINE PROTEIN KINASE"/>
    <property type="match status" value="1"/>
</dbReference>
<keyword evidence="5" id="KW-0677">Repeat</keyword>
<dbReference type="Gene3D" id="2.130.10.10">
    <property type="entry name" value="YVTN repeat-like/Quinoprotein amine dehydrogenase"/>
    <property type="match status" value="2"/>
</dbReference>
<dbReference type="InterPro" id="IPR019775">
    <property type="entry name" value="WD40_repeat_CS"/>
</dbReference>
<evidence type="ECO:0000256" key="2">
    <source>
        <dbReference type="ARBA" id="ARBA00022527"/>
    </source>
</evidence>
<keyword evidence="3 11" id="KW-0853">WD repeat</keyword>
<comment type="catalytic activity">
    <reaction evidence="10">
        <text>L-seryl-[protein] + ATP = O-phospho-L-seryl-[protein] + ADP + H(+)</text>
        <dbReference type="Rhea" id="RHEA:17989"/>
        <dbReference type="Rhea" id="RHEA-COMP:9863"/>
        <dbReference type="Rhea" id="RHEA-COMP:11604"/>
        <dbReference type="ChEBI" id="CHEBI:15378"/>
        <dbReference type="ChEBI" id="CHEBI:29999"/>
        <dbReference type="ChEBI" id="CHEBI:30616"/>
        <dbReference type="ChEBI" id="CHEBI:83421"/>
        <dbReference type="ChEBI" id="CHEBI:456216"/>
        <dbReference type="EC" id="2.7.11.1"/>
    </reaction>
</comment>
<dbReference type="PANTHER" id="PTHR24363:SF0">
    <property type="entry name" value="SERINE_THREONINE KINASE LIKE DOMAIN CONTAINING 1"/>
    <property type="match status" value="1"/>
</dbReference>
<dbReference type="InterPro" id="IPR015943">
    <property type="entry name" value="WD40/YVTN_repeat-like_dom_sf"/>
</dbReference>
<evidence type="ECO:0000256" key="8">
    <source>
        <dbReference type="ARBA" id="ARBA00022840"/>
    </source>
</evidence>
<dbReference type="EMBL" id="JBHPBY010000210">
    <property type="protein sequence ID" value="MFC1851635.1"/>
    <property type="molecule type" value="Genomic_DNA"/>
</dbReference>
<comment type="caution">
    <text evidence="14">The sequence shown here is derived from an EMBL/GenBank/DDBJ whole genome shotgun (WGS) entry which is preliminary data.</text>
</comment>
<dbReference type="PROSITE" id="PS50294">
    <property type="entry name" value="WD_REPEATS_REGION"/>
    <property type="match status" value="1"/>
</dbReference>
<feature type="domain" description="Protein kinase" evidence="13">
    <location>
        <begin position="12"/>
        <end position="266"/>
    </location>
</feature>
<evidence type="ECO:0000256" key="12">
    <source>
        <dbReference type="SAM" id="Phobius"/>
    </source>
</evidence>
<dbReference type="EC" id="2.7.11.1" evidence="1"/>
<dbReference type="InterPro" id="IPR036322">
    <property type="entry name" value="WD40_repeat_dom_sf"/>
</dbReference>
<dbReference type="InterPro" id="IPR008271">
    <property type="entry name" value="Ser/Thr_kinase_AS"/>
</dbReference>
<feature type="transmembrane region" description="Helical" evidence="12">
    <location>
        <begin position="298"/>
        <end position="316"/>
    </location>
</feature>
<evidence type="ECO:0000256" key="3">
    <source>
        <dbReference type="ARBA" id="ARBA00022574"/>
    </source>
</evidence>
<dbReference type="GO" id="GO:0016301">
    <property type="term" value="F:kinase activity"/>
    <property type="evidence" value="ECO:0007669"/>
    <property type="project" value="UniProtKB-KW"/>
</dbReference>